<dbReference type="HOGENOM" id="CLU_3297879_0_0_0"/>
<dbReference type="EMBL" id="CP001962">
    <property type="protein sequence ID" value="ADW20688.1"/>
    <property type="molecule type" value="Genomic_DNA"/>
</dbReference>
<gene>
    <name evidence="1" type="ordered locus">TSC_c00350</name>
</gene>
<accession>E8PR27</accession>
<reference evidence="2" key="1">
    <citation type="submission" date="2010-03" db="EMBL/GenBank/DDBJ databases">
        <title>The genome sequence of Thermus scotoductus SA-01.</title>
        <authorList>
            <person name="Gounder K."/>
            <person name="Liesegang H."/>
            <person name="Brzuszkiewicz E."/>
            <person name="Wollherr A."/>
            <person name="Daniel R."/>
            <person name="Gottschalk G."/>
            <person name="van Heerden E."/>
            <person name="Litthauer D."/>
        </authorList>
    </citation>
    <scope>NUCLEOTIDE SEQUENCE [LARGE SCALE GENOMIC DNA]</scope>
    <source>
        <strain evidence="2">ATCC 700910 / SA-01</strain>
    </source>
</reference>
<name>E8PR27_THESS</name>
<dbReference type="KEGG" id="tsc:TSC_c00350"/>
<organism evidence="1 2">
    <name type="scientific">Thermus scotoductus (strain ATCC 700910 / SA-01)</name>
    <dbReference type="NCBI Taxonomy" id="743525"/>
    <lineage>
        <taxon>Bacteria</taxon>
        <taxon>Thermotogati</taxon>
        <taxon>Deinococcota</taxon>
        <taxon>Deinococci</taxon>
        <taxon>Thermales</taxon>
        <taxon>Thermaceae</taxon>
        <taxon>Thermus</taxon>
    </lineage>
</organism>
<proteinExistence type="predicted"/>
<protein>
    <submittedName>
        <fullName evidence="1">Uncharacterized protein</fullName>
    </submittedName>
</protein>
<reference evidence="1 2" key="2">
    <citation type="journal article" date="2011" name="BMC Genomics">
        <title>Sequence of the hyperplastic genome of the naturally competent Thermus scotoductus SA-01.</title>
        <authorList>
            <person name="Gounder K."/>
            <person name="Brzuszkiewicz E."/>
            <person name="Liesegang H."/>
            <person name="Wollherr A."/>
            <person name="Daniel R."/>
            <person name="Gottschalk G."/>
            <person name="Reva O."/>
            <person name="Kumwenda B."/>
            <person name="Srivastava M."/>
            <person name="Bricio C."/>
            <person name="Berenguer J."/>
            <person name="van Heerden E."/>
            <person name="Litthauer D."/>
        </authorList>
    </citation>
    <scope>NUCLEOTIDE SEQUENCE [LARGE SCALE GENOMIC DNA]</scope>
    <source>
        <strain evidence="2">ATCC 700910 / SA-01</strain>
    </source>
</reference>
<evidence type="ECO:0000313" key="1">
    <source>
        <dbReference type="EMBL" id="ADW20688.1"/>
    </source>
</evidence>
<sequence>MVTLSQARLAPLSLADPPLGGKVEGAFPVSKLLPLPLQAL</sequence>
<evidence type="ECO:0000313" key="2">
    <source>
        <dbReference type="Proteomes" id="UP000008087"/>
    </source>
</evidence>
<dbReference type="AlphaFoldDB" id="E8PR27"/>
<dbReference type="Proteomes" id="UP000008087">
    <property type="component" value="Chromosome"/>
</dbReference>